<organism evidence="4 5">
    <name type="scientific">Dactylonectria macrodidyma</name>
    <dbReference type="NCBI Taxonomy" id="307937"/>
    <lineage>
        <taxon>Eukaryota</taxon>
        <taxon>Fungi</taxon>
        <taxon>Dikarya</taxon>
        <taxon>Ascomycota</taxon>
        <taxon>Pezizomycotina</taxon>
        <taxon>Sordariomycetes</taxon>
        <taxon>Hypocreomycetidae</taxon>
        <taxon>Hypocreales</taxon>
        <taxon>Nectriaceae</taxon>
        <taxon>Dactylonectria</taxon>
    </lineage>
</organism>
<dbReference type="InterPro" id="IPR027417">
    <property type="entry name" value="P-loop_NTPase"/>
</dbReference>
<dbReference type="Proteomes" id="UP000738349">
    <property type="component" value="Unassembled WGS sequence"/>
</dbReference>
<dbReference type="OrthoDB" id="443402at2759"/>
<evidence type="ECO:0000256" key="1">
    <source>
        <dbReference type="ARBA" id="ARBA00022737"/>
    </source>
</evidence>
<sequence>MDPISAVGIAAAVIQFLDFGSRLLTRTWRNYRAPSGMAAQAVKVSQVAEDFHSLVREFQDAEARLSLVSHPNMADDYFMRICQECESIASKFSGGFDRIRKAGQDEFVFEDSVQESPIRAAFNAVWKEAPTKDLQARLKNTREEAANAAVFSLWLDSKHRKMVDVKFGEKLDTLIATLRRVEAVTAQLADPPADATETALSDDVIYSRADGLVIGALNSSSPVALKIRDEMSEMLWDPKTLPTNATEAGGGSSVDQPLMNPVSIRKALLKSLNFDTMEVRSEGIPERFEKTCEWVFKDTPIQQDGRSLWSSFPAWLEGHCDKPYWITGKPGSGKSTTMKYILQSEELKTHLNYWTKGIPLVIGSFYAWNSGSDLQKSREGLMRTILHQVLADNLDWIPLVAPRRWAWFNALRSITHSPPWTMWELEESFYRLFAIHHNQFRLALFVDGLDEFNIPPVAIVELINDINSRGNVKVCVASRPWTEFNDAFRQSPGMEIHLLTNHDIATFVNSQLHRNQGFKELREVYPAQASSIAETLTTKANGVFLWVSLVVQSLVIGLSEGESLSTLQTVLDKLPTDIHSLYDAIWERISPRNKADGSAMLQMVDMCHGPLSWFILWLADEWHSSSLSGELLAREARSSALKLLKRRIDTRTRGILELSSPRVNRATVNFTHRTANDWARRGDVWQRICSSTPDTFDAALCLLHGESASLSYPDWISVGRFDDAWITACRTLWYASQVKTSAANDDSVVQILDKLDLEMARIFSSSWTWCLLHQNDPVPRQQPHWSSTQCILRTSSQPFGVKFESSFLCLVAQFSILPYVRVKTKSWNAVFQERGSKDSLGLVESATLGFLHFMPEDIMPASRRLPQIPVAQRLEMPIKIYASFAAESKKRGLQLYIGEVQDENTLYAVTNGPDANAESLQLQIANYYPPATTARLLRQVSKPCAL</sequence>
<dbReference type="Pfam" id="PF24883">
    <property type="entry name" value="NPHP3_N"/>
    <property type="match status" value="1"/>
</dbReference>
<name>A0A9P9E582_9HYPO</name>
<dbReference type="SUPFAM" id="SSF52540">
    <property type="entry name" value="P-loop containing nucleoside triphosphate hydrolases"/>
    <property type="match status" value="1"/>
</dbReference>
<evidence type="ECO:0000313" key="5">
    <source>
        <dbReference type="Proteomes" id="UP000738349"/>
    </source>
</evidence>
<evidence type="ECO:0000313" key="4">
    <source>
        <dbReference type="EMBL" id="KAH7130987.1"/>
    </source>
</evidence>
<dbReference type="PANTHER" id="PTHR10039:SF5">
    <property type="entry name" value="NACHT DOMAIN-CONTAINING PROTEIN"/>
    <property type="match status" value="1"/>
</dbReference>
<gene>
    <name evidence="4" type="ORF">EDB81DRAFT_950406</name>
</gene>
<dbReference type="AlphaFoldDB" id="A0A9P9E582"/>
<accession>A0A9P9E582</accession>
<dbReference type="Gene3D" id="3.40.50.300">
    <property type="entry name" value="P-loop containing nucleotide triphosphate hydrolases"/>
    <property type="match status" value="1"/>
</dbReference>
<protein>
    <recommendedName>
        <fullName evidence="6">NACHT domain-containing protein</fullName>
    </recommendedName>
</protein>
<evidence type="ECO:0008006" key="6">
    <source>
        <dbReference type="Google" id="ProtNLM"/>
    </source>
</evidence>
<dbReference type="Pfam" id="PF25053">
    <property type="entry name" value="DUF7791"/>
    <property type="match status" value="1"/>
</dbReference>
<evidence type="ECO:0000259" key="3">
    <source>
        <dbReference type="Pfam" id="PF25053"/>
    </source>
</evidence>
<dbReference type="PANTHER" id="PTHR10039">
    <property type="entry name" value="AMELOGENIN"/>
    <property type="match status" value="1"/>
</dbReference>
<dbReference type="InterPro" id="IPR056884">
    <property type="entry name" value="NPHP3-like_N"/>
</dbReference>
<comment type="caution">
    <text evidence="4">The sequence shown here is derived from an EMBL/GenBank/DDBJ whole genome shotgun (WGS) entry which is preliminary data.</text>
</comment>
<feature type="domain" description="Nephrocystin 3-like N-terminal" evidence="2">
    <location>
        <begin position="291"/>
        <end position="479"/>
    </location>
</feature>
<keyword evidence="5" id="KW-1185">Reference proteome</keyword>
<proteinExistence type="predicted"/>
<keyword evidence="1" id="KW-0677">Repeat</keyword>
<dbReference type="InterPro" id="IPR056693">
    <property type="entry name" value="DUF7791"/>
</dbReference>
<reference evidence="4" key="1">
    <citation type="journal article" date="2021" name="Nat. Commun.">
        <title>Genetic determinants of endophytism in the Arabidopsis root mycobiome.</title>
        <authorList>
            <person name="Mesny F."/>
            <person name="Miyauchi S."/>
            <person name="Thiergart T."/>
            <person name="Pickel B."/>
            <person name="Atanasova L."/>
            <person name="Karlsson M."/>
            <person name="Huettel B."/>
            <person name="Barry K.W."/>
            <person name="Haridas S."/>
            <person name="Chen C."/>
            <person name="Bauer D."/>
            <person name="Andreopoulos W."/>
            <person name="Pangilinan J."/>
            <person name="LaButti K."/>
            <person name="Riley R."/>
            <person name="Lipzen A."/>
            <person name="Clum A."/>
            <person name="Drula E."/>
            <person name="Henrissat B."/>
            <person name="Kohler A."/>
            <person name="Grigoriev I.V."/>
            <person name="Martin F.M."/>
            <person name="Hacquard S."/>
        </authorList>
    </citation>
    <scope>NUCLEOTIDE SEQUENCE</scope>
    <source>
        <strain evidence="4">MPI-CAGE-AT-0147</strain>
    </source>
</reference>
<dbReference type="EMBL" id="JAGMUV010000017">
    <property type="protein sequence ID" value="KAH7130987.1"/>
    <property type="molecule type" value="Genomic_DNA"/>
</dbReference>
<evidence type="ECO:0000259" key="2">
    <source>
        <dbReference type="Pfam" id="PF24883"/>
    </source>
</evidence>
<feature type="domain" description="DUF7791" evidence="3">
    <location>
        <begin position="589"/>
        <end position="703"/>
    </location>
</feature>